<name>A0A060HGG7_9ARCH</name>
<dbReference type="STRING" id="926571.NVIE_002290"/>
<gene>
    <name evidence="3" type="ORF">NVIE_002290</name>
</gene>
<keyword evidence="1" id="KW-0812">Transmembrane</keyword>
<feature type="domain" description="FlgD/Vpr Ig-like" evidence="2">
    <location>
        <begin position="214"/>
        <end position="281"/>
    </location>
</feature>
<feature type="transmembrane region" description="Helical" evidence="1">
    <location>
        <begin position="322"/>
        <end position="341"/>
    </location>
</feature>
<evidence type="ECO:0000259" key="2">
    <source>
        <dbReference type="Pfam" id="PF13860"/>
    </source>
</evidence>
<keyword evidence="4" id="KW-1185">Reference proteome</keyword>
<dbReference type="AlphaFoldDB" id="A0A060HGG7"/>
<organism evidence="3 4">
    <name type="scientific">Nitrososphaera viennensis EN76</name>
    <dbReference type="NCBI Taxonomy" id="926571"/>
    <lineage>
        <taxon>Archaea</taxon>
        <taxon>Nitrososphaerota</taxon>
        <taxon>Nitrososphaeria</taxon>
        <taxon>Nitrososphaerales</taxon>
        <taxon>Nitrososphaeraceae</taxon>
        <taxon>Nitrososphaera</taxon>
    </lineage>
</organism>
<evidence type="ECO:0000313" key="4">
    <source>
        <dbReference type="Proteomes" id="UP000027093"/>
    </source>
</evidence>
<dbReference type="KEGG" id="nvn:NVIE_002290"/>
<evidence type="ECO:0000256" key="1">
    <source>
        <dbReference type="SAM" id="Phobius"/>
    </source>
</evidence>
<dbReference type="HOGENOM" id="CLU_666667_0_0_2"/>
<dbReference type="Proteomes" id="UP000027093">
    <property type="component" value="Chromosome"/>
</dbReference>
<accession>A0A060HGG7</accession>
<keyword evidence="1" id="KW-0472">Membrane</keyword>
<dbReference type="EMBL" id="CP007536">
    <property type="protein sequence ID" value="AIC14415.1"/>
    <property type="molecule type" value="Genomic_DNA"/>
</dbReference>
<dbReference type="InterPro" id="IPR025965">
    <property type="entry name" value="FlgD/Vpr_Ig-like"/>
</dbReference>
<feature type="transmembrane region" description="Helical" evidence="1">
    <location>
        <begin position="51"/>
        <end position="72"/>
    </location>
</feature>
<keyword evidence="1" id="KW-1133">Transmembrane helix</keyword>
<protein>
    <recommendedName>
        <fullName evidence="2">FlgD/Vpr Ig-like domain-containing protein</fullName>
    </recommendedName>
</protein>
<evidence type="ECO:0000313" key="3">
    <source>
        <dbReference type="EMBL" id="AIC14415.1"/>
    </source>
</evidence>
<proteinExistence type="predicted"/>
<dbReference type="CDD" id="cd02795">
    <property type="entry name" value="CBM6-CBM35-CBM36_like"/>
    <property type="match status" value="1"/>
</dbReference>
<sequence>MRLCRASRAIKMTLQPMVVLYIICLYDAVSRGFYPVDRKLLLELGNQMASLAAKAVLAIAVILSGALLLQAAHAQQPPGNNKKFAVALSEMLVTADAASKGFSMKKSVSDNVSVKDATSKSVEKPIRKSIVTKVTIKDSIRKTLVHDIHVSRSMFEQFSLKDTVKGPSVAAIAESLRVRERPLLSGAVLPPAPPHLSVLGGGEGGQKTFHSDRDDSVAIAFHSSSAGTYRVDIENAAGDTVATLTGAMVAGENQVKWTGVDLEGKAAPSGTYTYYITAKNGSGTRSAPSGGDGKIVVAADGDGSGVPIFPGRQDLQIPFMELLPIALPVAAAGGVAAAFLISKMRKKKLVLYLPPDAAPVIDDIRQKYPGATVEDYMSPSEQSPSRYMGVVIADSKESNDEWISGIIAKAKQLAGVDSINLSYRGKMRSV</sequence>
<dbReference type="Gene3D" id="2.60.40.4070">
    <property type="match status" value="1"/>
</dbReference>
<reference evidence="3 4" key="1">
    <citation type="journal article" date="2014" name="Int. J. Syst. Evol. Microbiol.">
        <title>Nitrososphaera viennensis gen. nov., sp. nov., an aerobic and mesophilic, ammonia-oxidizing archaeon from soil and a member of the archaeal phylum Thaumarchaeota.</title>
        <authorList>
            <person name="Stieglmeier M."/>
            <person name="Klingl A."/>
            <person name="Alves R.J."/>
            <person name="Rittmann S.K."/>
            <person name="Melcher M."/>
            <person name="Leisch N."/>
            <person name="Schleper C."/>
        </authorList>
    </citation>
    <scope>NUCLEOTIDE SEQUENCE [LARGE SCALE GENOMIC DNA]</scope>
    <source>
        <strain evidence="3">EN76</strain>
    </source>
</reference>
<dbReference type="Pfam" id="PF13860">
    <property type="entry name" value="FlgD_ig"/>
    <property type="match status" value="1"/>
</dbReference>